<organism evidence="1">
    <name type="scientific">gut metagenome</name>
    <dbReference type="NCBI Taxonomy" id="749906"/>
    <lineage>
        <taxon>unclassified sequences</taxon>
        <taxon>metagenomes</taxon>
        <taxon>organismal metagenomes</taxon>
    </lineage>
</organism>
<protein>
    <submittedName>
        <fullName evidence="1">Uncharacterized protein</fullName>
    </submittedName>
</protein>
<sequence>CKIICDFCRICAYQFLYLLSLTGNSNRMQFSYFNKELKDCESLYEHLMFTLKNMESRYKMPEALKKQI</sequence>
<gene>
    <name evidence="1" type="ORF">EVA_00476</name>
</gene>
<evidence type="ECO:0000313" key="1">
    <source>
        <dbReference type="EMBL" id="EJX10825.1"/>
    </source>
</evidence>
<dbReference type="EMBL" id="AMCI01000057">
    <property type="protein sequence ID" value="EJX10825.1"/>
    <property type="molecule type" value="Genomic_DNA"/>
</dbReference>
<feature type="non-terminal residue" evidence="1">
    <location>
        <position position="1"/>
    </location>
</feature>
<name>J9H8Q1_9ZZZZ</name>
<proteinExistence type="predicted"/>
<comment type="caution">
    <text evidence="1">The sequence shown here is derived from an EMBL/GenBank/DDBJ whole genome shotgun (WGS) entry which is preliminary data.</text>
</comment>
<accession>J9H8Q1</accession>
<reference evidence="1" key="1">
    <citation type="journal article" date="2012" name="PLoS ONE">
        <title>Gene sets for utilization of primary and secondary nutrition supplies in the distal gut of endangered iberian lynx.</title>
        <authorList>
            <person name="Alcaide M."/>
            <person name="Messina E."/>
            <person name="Richter M."/>
            <person name="Bargiela R."/>
            <person name="Peplies J."/>
            <person name="Huws S.A."/>
            <person name="Newbold C.J."/>
            <person name="Golyshin P.N."/>
            <person name="Simon M.A."/>
            <person name="Lopez G."/>
            <person name="Yakimov M.M."/>
            <person name="Ferrer M."/>
        </authorList>
    </citation>
    <scope>NUCLEOTIDE SEQUENCE</scope>
</reference>
<dbReference type="AlphaFoldDB" id="J9H8Q1"/>
<feature type="non-terminal residue" evidence="1">
    <location>
        <position position="68"/>
    </location>
</feature>